<protein>
    <submittedName>
        <fullName evidence="1">Uncharacterized protein</fullName>
    </submittedName>
</protein>
<accession>A0ACC2LNA4</accession>
<dbReference type="EMBL" id="CM056811">
    <property type="protein sequence ID" value="KAJ8634946.1"/>
    <property type="molecule type" value="Genomic_DNA"/>
</dbReference>
<proteinExistence type="predicted"/>
<name>A0ACC2LNA4_PERAE</name>
<comment type="caution">
    <text evidence="1">The sequence shown here is derived from an EMBL/GenBank/DDBJ whole genome shotgun (WGS) entry which is preliminary data.</text>
</comment>
<gene>
    <name evidence="1" type="ORF">MRB53_009213</name>
</gene>
<keyword evidence="2" id="KW-1185">Reference proteome</keyword>
<organism evidence="1 2">
    <name type="scientific">Persea americana</name>
    <name type="common">Avocado</name>
    <dbReference type="NCBI Taxonomy" id="3435"/>
    <lineage>
        <taxon>Eukaryota</taxon>
        <taxon>Viridiplantae</taxon>
        <taxon>Streptophyta</taxon>
        <taxon>Embryophyta</taxon>
        <taxon>Tracheophyta</taxon>
        <taxon>Spermatophyta</taxon>
        <taxon>Magnoliopsida</taxon>
        <taxon>Magnoliidae</taxon>
        <taxon>Laurales</taxon>
        <taxon>Lauraceae</taxon>
        <taxon>Persea</taxon>
    </lineage>
</organism>
<evidence type="ECO:0000313" key="2">
    <source>
        <dbReference type="Proteomes" id="UP001234297"/>
    </source>
</evidence>
<sequence length="112" mass="12706">MSPNEFLWFMSGTKVMSDPSGFNLEPILSKWVLLGHHSAKSHRSSEISSLFGQIGEELQRIRNFKPEKTVARDSFTNCITWSPLLLPRKKTVPLASVDPPELQQKTQIEVLL</sequence>
<reference evidence="1 2" key="1">
    <citation type="journal article" date="2022" name="Hortic Res">
        <title>A haplotype resolved chromosomal level avocado genome allows analysis of novel avocado genes.</title>
        <authorList>
            <person name="Nath O."/>
            <person name="Fletcher S.J."/>
            <person name="Hayward A."/>
            <person name="Shaw L.M."/>
            <person name="Masouleh A.K."/>
            <person name="Furtado A."/>
            <person name="Henry R.J."/>
            <person name="Mitter N."/>
        </authorList>
    </citation>
    <scope>NUCLEOTIDE SEQUENCE [LARGE SCALE GENOMIC DNA]</scope>
    <source>
        <strain evidence="2">cv. Hass</strain>
    </source>
</reference>
<dbReference type="Proteomes" id="UP001234297">
    <property type="component" value="Chromosome 3"/>
</dbReference>
<evidence type="ECO:0000313" key="1">
    <source>
        <dbReference type="EMBL" id="KAJ8634946.1"/>
    </source>
</evidence>